<comment type="caution">
    <text evidence="3">The sequence shown here is derived from an EMBL/GenBank/DDBJ whole genome shotgun (WGS) entry which is preliminary data.</text>
</comment>
<reference evidence="4" key="2">
    <citation type="submission" date="2019-01" db="EMBL/GenBank/DDBJ databases">
        <title>Genome sequence of Desulfonema ishimotonii strain Tokyo 01.</title>
        <authorList>
            <person name="Fukui M."/>
        </authorList>
    </citation>
    <scope>NUCLEOTIDE SEQUENCE [LARGE SCALE GENOMIC DNA]</scope>
    <source>
        <strain evidence="4">Tokyo 01</strain>
    </source>
</reference>
<keyword evidence="4" id="KW-1185">Reference proteome</keyword>
<dbReference type="PANTHER" id="PTHR21600">
    <property type="entry name" value="MITOCHONDRIAL RNA PSEUDOURIDINE SYNTHASE"/>
    <property type="match status" value="1"/>
</dbReference>
<dbReference type="SUPFAM" id="SSF55120">
    <property type="entry name" value="Pseudouridine synthase"/>
    <property type="match status" value="1"/>
</dbReference>
<evidence type="ECO:0000259" key="2">
    <source>
        <dbReference type="Pfam" id="PF00849"/>
    </source>
</evidence>
<dbReference type="InterPro" id="IPR006145">
    <property type="entry name" value="PsdUridine_synth_RsuA/RluA"/>
</dbReference>
<protein>
    <submittedName>
        <fullName evidence="3">RNA pseudouridine synthase</fullName>
    </submittedName>
</protein>
<dbReference type="GO" id="GO:0140098">
    <property type="term" value="F:catalytic activity, acting on RNA"/>
    <property type="evidence" value="ECO:0007669"/>
    <property type="project" value="UniProtKB-ARBA"/>
</dbReference>
<dbReference type="GO" id="GO:0000455">
    <property type="term" value="P:enzyme-directed rRNA pseudouridine synthesis"/>
    <property type="evidence" value="ECO:0007669"/>
    <property type="project" value="TreeGrafter"/>
</dbReference>
<organism evidence="3 4">
    <name type="scientific">Desulfonema ishimotonii</name>
    <dbReference type="NCBI Taxonomy" id="45657"/>
    <lineage>
        <taxon>Bacteria</taxon>
        <taxon>Pseudomonadati</taxon>
        <taxon>Thermodesulfobacteriota</taxon>
        <taxon>Desulfobacteria</taxon>
        <taxon>Desulfobacterales</taxon>
        <taxon>Desulfococcaceae</taxon>
        <taxon>Desulfonema</taxon>
    </lineage>
</organism>
<dbReference type="GO" id="GO:0003723">
    <property type="term" value="F:RNA binding"/>
    <property type="evidence" value="ECO:0007669"/>
    <property type="project" value="InterPro"/>
</dbReference>
<gene>
    <name evidence="3" type="ORF">DENIS_1579</name>
</gene>
<dbReference type="GO" id="GO:0009982">
    <property type="term" value="F:pseudouridine synthase activity"/>
    <property type="evidence" value="ECO:0007669"/>
    <property type="project" value="InterPro"/>
</dbReference>
<dbReference type="CDD" id="cd02869">
    <property type="entry name" value="PseudoU_synth_RluA_like"/>
    <property type="match status" value="1"/>
</dbReference>
<proteinExistence type="inferred from homology"/>
<name>A0A401FUG8_9BACT</name>
<feature type="domain" description="Pseudouridine synthase RsuA/RluA-like" evidence="2">
    <location>
        <begin position="21"/>
        <end position="179"/>
    </location>
</feature>
<dbReference type="PANTHER" id="PTHR21600:SF87">
    <property type="entry name" value="RNA PSEUDOURIDYLATE SYNTHASE DOMAIN-CONTAINING PROTEIN 1"/>
    <property type="match status" value="1"/>
</dbReference>
<evidence type="ECO:0000256" key="1">
    <source>
        <dbReference type="ARBA" id="ARBA00010876"/>
    </source>
</evidence>
<accession>A0A401FUG8</accession>
<dbReference type="RefSeq" id="WP_124328017.1">
    <property type="nucleotide sequence ID" value="NZ_BEXT01000001.1"/>
</dbReference>
<evidence type="ECO:0000313" key="4">
    <source>
        <dbReference type="Proteomes" id="UP000288096"/>
    </source>
</evidence>
<dbReference type="InterPro" id="IPR020103">
    <property type="entry name" value="PsdUridine_synth_cat_dom_sf"/>
</dbReference>
<comment type="similarity">
    <text evidence="1">Belongs to the pseudouridine synthase RluA family.</text>
</comment>
<dbReference type="PROSITE" id="PS01129">
    <property type="entry name" value="PSI_RLU"/>
    <property type="match status" value="1"/>
</dbReference>
<dbReference type="Proteomes" id="UP000288096">
    <property type="component" value="Unassembled WGS sequence"/>
</dbReference>
<reference evidence="4" key="1">
    <citation type="submission" date="2017-11" db="EMBL/GenBank/DDBJ databases">
        <authorList>
            <person name="Watanabe M."/>
            <person name="Kojima H."/>
        </authorList>
    </citation>
    <scope>NUCLEOTIDE SEQUENCE [LARGE SCALE GENOMIC DNA]</scope>
    <source>
        <strain evidence="4">Tokyo 01</strain>
    </source>
</reference>
<dbReference type="Pfam" id="PF00849">
    <property type="entry name" value="PseudoU_synth_2"/>
    <property type="match status" value="1"/>
</dbReference>
<dbReference type="InterPro" id="IPR050188">
    <property type="entry name" value="RluA_PseudoU_synthase"/>
</dbReference>
<dbReference type="OrthoDB" id="128480at2"/>
<dbReference type="InterPro" id="IPR006224">
    <property type="entry name" value="PsdUridine_synth_RluA-like_CS"/>
</dbReference>
<evidence type="ECO:0000313" key="3">
    <source>
        <dbReference type="EMBL" id="GBC60622.1"/>
    </source>
</evidence>
<dbReference type="Gene3D" id="3.30.2350.10">
    <property type="entry name" value="Pseudouridine synthase"/>
    <property type="match status" value="1"/>
</dbReference>
<dbReference type="AlphaFoldDB" id="A0A401FUG8"/>
<dbReference type="EMBL" id="BEXT01000001">
    <property type="protein sequence ID" value="GBC60622.1"/>
    <property type="molecule type" value="Genomic_DNA"/>
</dbReference>
<sequence length="250" mass="27819">MGKNKKQDIIIPVLRSGSGWLAVEKPAGISVHNDPGQDLCSIMVRKIAANAKFAEEIAFNPESGLNPVHRLDKQTSGVILLAWTPAIFRYFSAQFESGSVKKRYAAILHGELKKPETPDGWGLWEWALCKEARGRRDPVGKGKKADARTRFRVLQHTPHYTLAECELLTGRKHQIRRHARLAGHAVTGDTRYGTSRSVSFLKDRCHFDRLGLHAMSLTVTPPGAKDPVTIRSQGLPAEMQRLLDNDRAAD</sequence>